<dbReference type="RefSeq" id="WP_009537737.1">
    <property type="nucleotide sequence ID" value="NZ_JH414506.1"/>
</dbReference>
<dbReference type="Pfam" id="PF12002">
    <property type="entry name" value="MgsA_C"/>
    <property type="match status" value="1"/>
</dbReference>
<dbReference type="Gene3D" id="1.10.3710.10">
    <property type="entry name" value="DNA polymerase III clamp loader subunits, C-terminal domain"/>
    <property type="match status" value="1"/>
</dbReference>
<dbReference type="Pfam" id="PF16193">
    <property type="entry name" value="AAA_assoc_2"/>
    <property type="match status" value="1"/>
</dbReference>
<dbReference type="HOGENOM" id="CLU_017985_0_3_9"/>
<evidence type="ECO:0000313" key="7">
    <source>
        <dbReference type="EMBL" id="EHL13601.1"/>
    </source>
</evidence>
<sequence length="423" mass="47330">MDLFSYQAEKNQEKMAPLSVRMRPGNLEEFVGQEHIIGENKLLSRLIRADQLQSLLFFGPPGTGKTSLAKLIANHTKAEFIQINATTAGKKDMEEAVSRAKENLGGYGRKTILFVDEIHRFNKAQQDYLLPFVEEGTVILIGATTENPYFEVNSALLSRSRLFELKPLSKEALSRLTDEALSDKKRGLGNFRTILSEEGKEFLLENALGDARVLLNTLELAVLSTNPDSDGVIRLSKENIGECLQKKLLRYDDSSEHYDTISAFIKSMRGSDPDATVYYLAKMLESGEDIRFIARRIMICASEDVGNADPQALVLAVSASLAVERVGMPEAQIILTQAACYVATAKKSNAAVKAIFAANEVVRKRGNLEIPSYLRDAHYSGHEKLGRGIGYKYPHDYPGHFVEQQYLPAEIKDYRFYEEDFKK</sequence>
<organism evidence="7 8">
    <name type="scientific">Oribacterium asaccharolyticum ACB7</name>
    <dbReference type="NCBI Taxonomy" id="796944"/>
    <lineage>
        <taxon>Bacteria</taxon>
        <taxon>Bacillati</taxon>
        <taxon>Bacillota</taxon>
        <taxon>Clostridia</taxon>
        <taxon>Lachnospirales</taxon>
        <taxon>Lachnospiraceae</taxon>
        <taxon>Oribacterium</taxon>
    </lineage>
</organism>
<dbReference type="InterPro" id="IPR021886">
    <property type="entry name" value="MgsA_C"/>
</dbReference>
<dbReference type="GO" id="GO:0006261">
    <property type="term" value="P:DNA-templated DNA replication"/>
    <property type="evidence" value="ECO:0007669"/>
    <property type="project" value="TreeGrafter"/>
</dbReference>
<dbReference type="SMART" id="SM00382">
    <property type="entry name" value="AAA"/>
    <property type="match status" value="1"/>
</dbReference>
<comment type="function">
    <text evidence="1">DNA-dependent ATPase that plays important roles in cellular responses to stalled DNA replication processes.</text>
</comment>
<dbReference type="CDD" id="cd00009">
    <property type="entry name" value="AAA"/>
    <property type="match status" value="1"/>
</dbReference>
<dbReference type="PANTHER" id="PTHR13779:SF7">
    <property type="entry name" value="ATPASE WRNIP1"/>
    <property type="match status" value="1"/>
</dbReference>
<gene>
    <name evidence="7" type="ORF">HMPREF9624_02080</name>
</gene>
<protein>
    <recommendedName>
        <fullName evidence="6">AAA+ ATPase domain-containing protein</fullName>
    </recommendedName>
</protein>
<reference evidence="7 8" key="1">
    <citation type="submission" date="2011-08" db="EMBL/GenBank/DDBJ databases">
        <title>The Genome Sequence of Oribacterium sp. ACB7.</title>
        <authorList>
            <consortium name="The Broad Institute Genome Sequencing Platform"/>
            <person name="Earl A."/>
            <person name="Ward D."/>
            <person name="Feldgarden M."/>
            <person name="Gevers D."/>
            <person name="Sizova M."/>
            <person name="Hazen A."/>
            <person name="Epstein S."/>
            <person name="Young S.K."/>
            <person name="Zeng Q."/>
            <person name="Gargeya S."/>
            <person name="Fitzgerald M."/>
            <person name="Haas B."/>
            <person name="Abouelleil A."/>
            <person name="Alvarado L."/>
            <person name="Arachchi H.M."/>
            <person name="Berlin A."/>
            <person name="Brown A."/>
            <person name="Chapman S.B."/>
            <person name="Chen Z."/>
            <person name="Dunbar C."/>
            <person name="Freedman E."/>
            <person name="Gearin G."/>
            <person name="Gellesch M."/>
            <person name="Goldberg J."/>
            <person name="Griggs A."/>
            <person name="Gujja S."/>
            <person name="Heiman D."/>
            <person name="Howarth C."/>
            <person name="Larson L."/>
            <person name="Lui A."/>
            <person name="MacDonald P.J.P."/>
            <person name="Montmayeur A."/>
            <person name="Murphy C."/>
            <person name="Neiman D."/>
            <person name="Pearson M."/>
            <person name="Priest M."/>
            <person name="Roberts A."/>
            <person name="Saif S."/>
            <person name="Shea T."/>
            <person name="Shenoy N."/>
            <person name="Sisk P."/>
            <person name="Stolte C."/>
            <person name="Sykes S."/>
            <person name="Wortman J."/>
            <person name="Nusbaum C."/>
            <person name="Birren B."/>
        </authorList>
    </citation>
    <scope>NUCLEOTIDE SEQUENCE [LARGE SCALE GENOMIC DNA]</scope>
    <source>
        <strain evidence="7 8">ACB7</strain>
    </source>
</reference>
<comment type="similarity">
    <text evidence="2">Belongs to the AAA ATPase family. RarA/MGS1/WRNIP1 subfamily.</text>
</comment>
<dbReference type="FunFam" id="3.40.50.300:FF:000137">
    <property type="entry name" value="Replication-associated recombination protein A"/>
    <property type="match status" value="1"/>
</dbReference>
<dbReference type="InterPro" id="IPR027417">
    <property type="entry name" value="P-loop_NTPase"/>
</dbReference>
<dbReference type="PANTHER" id="PTHR13779">
    <property type="entry name" value="WERNER HELICASE-INTERACTING PROTEIN 1 FAMILY MEMBER"/>
    <property type="match status" value="1"/>
</dbReference>
<dbReference type="Proteomes" id="UP000003527">
    <property type="component" value="Unassembled WGS sequence"/>
</dbReference>
<accession>G9WSL4</accession>
<evidence type="ECO:0000256" key="5">
    <source>
        <dbReference type="ARBA" id="ARBA00022840"/>
    </source>
</evidence>
<proteinExistence type="inferred from homology"/>
<dbReference type="CDD" id="cd18139">
    <property type="entry name" value="HLD_clamp_RarA"/>
    <property type="match status" value="1"/>
</dbReference>
<dbReference type="Gene3D" id="3.40.50.300">
    <property type="entry name" value="P-loop containing nucleotide triphosphate hydrolases"/>
    <property type="match status" value="1"/>
</dbReference>
<keyword evidence="3" id="KW-0235">DNA replication</keyword>
<dbReference type="InterPro" id="IPR032423">
    <property type="entry name" value="AAA_assoc_2"/>
</dbReference>
<evidence type="ECO:0000256" key="1">
    <source>
        <dbReference type="ARBA" id="ARBA00002393"/>
    </source>
</evidence>
<evidence type="ECO:0000259" key="6">
    <source>
        <dbReference type="SMART" id="SM00382"/>
    </source>
</evidence>
<name>G9WSL4_9FIRM</name>
<dbReference type="InterPro" id="IPR008921">
    <property type="entry name" value="DNA_pol3_clamp-load_cplx_C"/>
</dbReference>
<dbReference type="PATRIC" id="fig|796944.3.peg.599"/>
<dbReference type="InterPro" id="IPR003593">
    <property type="entry name" value="AAA+_ATPase"/>
</dbReference>
<dbReference type="InterPro" id="IPR003959">
    <property type="entry name" value="ATPase_AAA_core"/>
</dbReference>
<dbReference type="Pfam" id="PF00004">
    <property type="entry name" value="AAA"/>
    <property type="match status" value="1"/>
</dbReference>
<dbReference type="SUPFAM" id="SSF48019">
    <property type="entry name" value="post-AAA+ oligomerization domain-like"/>
    <property type="match status" value="1"/>
</dbReference>
<dbReference type="FunFam" id="1.20.272.10:FF:000001">
    <property type="entry name" value="Putative AAA family ATPase"/>
    <property type="match status" value="1"/>
</dbReference>
<feature type="domain" description="AAA+ ATPase" evidence="6">
    <location>
        <begin position="51"/>
        <end position="168"/>
    </location>
</feature>
<evidence type="ECO:0000256" key="4">
    <source>
        <dbReference type="ARBA" id="ARBA00022741"/>
    </source>
</evidence>
<dbReference type="SUPFAM" id="SSF52540">
    <property type="entry name" value="P-loop containing nucleoside triphosphate hydrolases"/>
    <property type="match status" value="1"/>
</dbReference>
<dbReference type="EMBL" id="AFZD01000006">
    <property type="protein sequence ID" value="EHL13601.1"/>
    <property type="molecule type" value="Genomic_DNA"/>
</dbReference>
<keyword evidence="5" id="KW-0067">ATP-binding</keyword>
<evidence type="ECO:0000313" key="8">
    <source>
        <dbReference type="Proteomes" id="UP000003527"/>
    </source>
</evidence>
<evidence type="ECO:0000256" key="2">
    <source>
        <dbReference type="ARBA" id="ARBA00008959"/>
    </source>
</evidence>
<dbReference type="AlphaFoldDB" id="G9WSL4"/>
<dbReference type="GO" id="GO:0008047">
    <property type="term" value="F:enzyme activator activity"/>
    <property type="evidence" value="ECO:0007669"/>
    <property type="project" value="TreeGrafter"/>
</dbReference>
<keyword evidence="8" id="KW-1185">Reference proteome</keyword>
<dbReference type="GO" id="GO:0017116">
    <property type="term" value="F:single-stranded DNA helicase activity"/>
    <property type="evidence" value="ECO:0007669"/>
    <property type="project" value="TreeGrafter"/>
</dbReference>
<comment type="caution">
    <text evidence="7">The sequence shown here is derived from an EMBL/GenBank/DDBJ whole genome shotgun (WGS) entry which is preliminary data.</text>
</comment>
<dbReference type="GO" id="GO:0016887">
    <property type="term" value="F:ATP hydrolysis activity"/>
    <property type="evidence" value="ECO:0007669"/>
    <property type="project" value="InterPro"/>
</dbReference>
<dbReference type="Gene3D" id="1.10.8.60">
    <property type="match status" value="1"/>
</dbReference>
<dbReference type="GO" id="GO:0003677">
    <property type="term" value="F:DNA binding"/>
    <property type="evidence" value="ECO:0007669"/>
    <property type="project" value="InterPro"/>
</dbReference>
<dbReference type="GO" id="GO:0005524">
    <property type="term" value="F:ATP binding"/>
    <property type="evidence" value="ECO:0007669"/>
    <property type="project" value="UniProtKB-KW"/>
</dbReference>
<evidence type="ECO:0000256" key="3">
    <source>
        <dbReference type="ARBA" id="ARBA00022705"/>
    </source>
</evidence>
<dbReference type="GO" id="GO:0000731">
    <property type="term" value="P:DNA synthesis involved in DNA repair"/>
    <property type="evidence" value="ECO:0007669"/>
    <property type="project" value="TreeGrafter"/>
</dbReference>
<dbReference type="InterPro" id="IPR051314">
    <property type="entry name" value="AAA_ATPase_RarA/MGS1/WRNIP1"/>
</dbReference>
<dbReference type="Gene3D" id="1.20.272.10">
    <property type="match status" value="1"/>
</dbReference>
<keyword evidence="4" id="KW-0547">Nucleotide-binding</keyword>